<evidence type="ECO:0000256" key="1">
    <source>
        <dbReference type="SAM" id="Phobius"/>
    </source>
</evidence>
<organism evidence="2 3">
    <name type="scientific">Isoalcanivorax beigongshangi</name>
    <dbReference type="NCBI Taxonomy" id="3238810"/>
    <lineage>
        <taxon>Bacteria</taxon>
        <taxon>Pseudomonadati</taxon>
        <taxon>Pseudomonadota</taxon>
        <taxon>Gammaproteobacteria</taxon>
        <taxon>Oceanospirillales</taxon>
        <taxon>Alcanivoracaceae</taxon>
        <taxon>Isoalcanivorax</taxon>
    </lineage>
</organism>
<feature type="transmembrane region" description="Helical" evidence="1">
    <location>
        <begin position="155"/>
        <end position="174"/>
    </location>
</feature>
<feature type="transmembrane region" description="Helical" evidence="1">
    <location>
        <begin position="18"/>
        <end position="41"/>
    </location>
</feature>
<reference evidence="2 3" key="1">
    <citation type="submission" date="2024-07" db="EMBL/GenBank/DDBJ databases">
        <authorList>
            <person name="Ren Q."/>
        </authorList>
    </citation>
    <scope>NUCLEOTIDE SEQUENCE [LARGE SCALE GENOMIC DNA]</scope>
    <source>
        <strain evidence="2 3">REN37</strain>
    </source>
</reference>
<keyword evidence="3" id="KW-1185">Reference proteome</keyword>
<protein>
    <submittedName>
        <fullName evidence="2">Uncharacterized protein</fullName>
    </submittedName>
</protein>
<dbReference type="RefSeq" id="WP_369455792.1">
    <property type="nucleotide sequence ID" value="NZ_JBGCUO010000001.1"/>
</dbReference>
<feature type="transmembrane region" description="Helical" evidence="1">
    <location>
        <begin position="88"/>
        <end position="107"/>
    </location>
</feature>
<dbReference type="EMBL" id="JBGCUO010000001">
    <property type="protein sequence ID" value="MEY1662558.1"/>
    <property type="molecule type" value="Genomic_DNA"/>
</dbReference>
<evidence type="ECO:0000313" key="3">
    <source>
        <dbReference type="Proteomes" id="UP001562065"/>
    </source>
</evidence>
<proteinExistence type="predicted"/>
<accession>A0ABV4AI89</accession>
<sequence>MSTPCTLMRLRDRLNLPWLALLSGVVFLLSQTLILLTLAPLDDPSALLRMQLTYTSAEQYLAQFAAWEHDGLLYAYRDHLLPDTLHPLWYGLFASTLLAIVLSRAGASQRWNLLLPLPALSALLDVLENTVQQLFLANSASITDALATFSWLCSSGKWLLVMVYLLAIIGWALVGRRR</sequence>
<keyword evidence="1" id="KW-1133">Transmembrane helix</keyword>
<comment type="caution">
    <text evidence="2">The sequence shown here is derived from an EMBL/GenBank/DDBJ whole genome shotgun (WGS) entry which is preliminary data.</text>
</comment>
<gene>
    <name evidence="2" type="ORF">AB5I84_10405</name>
</gene>
<dbReference type="Proteomes" id="UP001562065">
    <property type="component" value="Unassembled WGS sequence"/>
</dbReference>
<feature type="transmembrane region" description="Helical" evidence="1">
    <location>
        <begin position="114"/>
        <end position="135"/>
    </location>
</feature>
<keyword evidence="1" id="KW-0812">Transmembrane</keyword>
<name>A0ABV4AI89_9GAMM</name>
<evidence type="ECO:0000313" key="2">
    <source>
        <dbReference type="EMBL" id="MEY1662558.1"/>
    </source>
</evidence>
<keyword evidence="1" id="KW-0472">Membrane</keyword>